<sequence length="125" mass="14723">MKLKFRGYLEVLCLDMTFTWKKLEVFLETTISLAGISYQTSTFKLKNSLFKVEVELMDQIINIRLFEKFFSNIPNIFYRQKTPVKSSALLNSTSQKSEDMLFYFVDTQYLLAQLLSSMNFLLILE</sequence>
<reference evidence="1" key="1">
    <citation type="submission" date="2015-12" db="EMBL/GenBank/DDBJ databases">
        <title>Gene expression during late stages of embryo sac development: a critical building block for successful pollen-pistil interactions.</title>
        <authorList>
            <person name="Liu Y."/>
            <person name="Joly V."/>
            <person name="Sabar M."/>
            <person name="Matton D.P."/>
        </authorList>
    </citation>
    <scope>NUCLEOTIDE SEQUENCE</scope>
</reference>
<dbReference type="AlphaFoldDB" id="A0A0V0H2V2"/>
<evidence type="ECO:0000313" key="1">
    <source>
        <dbReference type="EMBL" id="JAP14721.1"/>
    </source>
</evidence>
<organism evidence="1">
    <name type="scientific">Solanum chacoense</name>
    <name type="common">Chaco potato</name>
    <dbReference type="NCBI Taxonomy" id="4108"/>
    <lineage>
        <taxon>Eukaryota</taxon>
        <taxon>Viridiplantae</taxon>
        <taxon>Streptophyta</taxon>
        <taxon>Embryophyta</taxon>
        <taxon>Tracheophyta</taxon>
        <taxon>Spermatophyta</taxon>
        <taxon>Magnoliopsida</taxon>
        <taxon>eudicotyledons</taxon>
        <taxon>Gunneridae</taxon>
        <taxon>Pentapetalae</taxon>
        <taxon>asterids</taxon>
        <taxon>lamiids</taxon>
        <taxon>Solanales</taxon>
        <taxon>Solanaceae</taxon>
        <taxon>Solanoideae</taxon>
        <taxon>Solaneae</taxon>
        <taxon>Solanum</taxon>
    </lineage>
</organism>
<protein>
    <submittedName>
        <fullName evidence="1">Putative ovule protein</fullName>
    </submittedName>
</protein>
<proteinExistence type="predicted"/>
<dbReference type="EMBL" id="GEDG01026173">
    <property type="protein sequence ID" value="JAP14721.1"/>
    <property type="molecule type" value="Transcribed_RNA"/>
</dbReference>
<accession>A0A0V0H2V2</accession>
<name>A0A0V0H2V2_SOLCH</name>